<accession>A0A8S1DPY7</accession>
<dbReference type="InterPro" id="IPR042178">
    <property type="entry name" value="Serpin_sf_1"/>
</dbReference>
<dbReference type="SMART" id="SM00093">
    <property type="entry name" value="SERPIN"/>
    <property type="match status" value="1"/>
</dbReference>
<dbReference type="Pfam" id="PF00079">
    <property type="entry name" value="Serpin"/>
    <property type="match status" value="1"/>
</dbReference>
<dbReference type="AlphaFoldDB" id="A0A8S1DPY7"/>
<dbReference type="PANTHER" id="PTHR11461:SF342">
    <property type="entry name" value="SERINE PROTEASE INHIBITOR 28DC"/>
    <property type="match status" value="1"/>
</dbReference>
<dbReference type="InterPro" id="IPR000215">
    <property type="entry name" value="Serpin_fam"/>
</dbReference>
<comment type="caution">
    <text evidence="6">The sequence shown here is derived from an EMBL/GenBank/DDBJ whole genome shotgun (WGS) entry which is preliminary data.</text>
</comment>
<dbReference type="Gene3D" id="3.30.497.10">
    <property type="entry name" value="Antithrombin, subunit I, domain 2"/>
    <property type="match status" value="1"/>
</dbReference>
<organism evidence="6 7">
    <name type="scientific">Cloeon dipterum</name>
    <dbReference type="NCBI Taxonomy" id="197152"/>
    <lineage>
        <taxon>Eukaryota</taxon>
        <taxon>Metazoa</taxon>
        <taxon>Ecdysozoa</taxon>
        <taxon>Arthropoda</taxon>
        <taxon>Hexapoda</taxon>
        <taxon>Insecta</taxon>
        <taxon>Pterygota</taxon>
        <taxon>Palaeoptera</taxon>
        <taxon>Ephemeroptera</taxon>
        <taxon>Pisciforma</taxon>
        <taxon>Baetidae</taxon>
        <taxon>Cloeon</taxon>
    </lineage>
</organism>
<keyword evidence="1" id="KW-0646">Protease inhibitor</keyword>
<evidence type="ECO:0000256" key="4">
    <source>
        <dbReference type="SAM" id="SignalP"/>
    </source>
</evidence>
<evidence type="ECO:0000313" key="7">
    <source>
        <dbReference type="Proteomes" id="UP000494165"/>
    </source>
</evidence>
<dbReference type="GO" id="GO:0005615">
    <property type="term" value="C:extracellular space"/>
    <property type="evidence" value="ECO:0007669"/>
    <property type="project" value="InterPro"/>
</dbReference>
<dbReference type="CDD" id="cd00172">
    <property type="entry name" value="serpin"/>
    <property type="match status" value="1"/>
</dbReference>
<dbReference type="GO" id="GO:0004867">
    <property type="term" value="F:serine-type endopeptidase inhibitor activity"/>
    <property type="evidence" value="ECO:0007669"/>
    <property type="project" value="UniProtKB-KW"/>
</dbReference>
<evidence type="ECO:0000256" key="1">
    <source>
        <dbReference type="ARBA" id="ARBA00022690"/>
    </source>
</evidence>
<feature type="signal peptide" evidence="4">
    <location>
        <begin position="1"/>
        <end position="20"/>
    </location>
</feature>
<evidence type="ECO:0000256" key="3">
    <source>
        <dbReference type="RuleBase" id="RU000411"/>
    </source>
</evidence>
<reference evidence="6 7" key="1">
    <citation type="submission" date="2020-04" db="EMBL/GenBank/DDBJ databases">
        <authorList>
            <person name="Alioto T."/>
            <person name="Alioto T."/>
            <person name="Gomez Garrido J."/>
        </authorList>
    </citation>
    <scope>NUCLEOTIDE SEQUENCE [LARGE SCALE GENOMIC DNA]</scope>
</reference>
<proteinExistence type="inferred from homology"/>
<dbReference type="InterPro" id="IPR023795">
    <property type="entry name" value="Serpin_CS"/>
</dbReference>
<dbReference type="Gene3D" id="2.30.39.10">
    <property type="entry name" value="Alpha-1-antitrypsin, domain 1"/>
    <property type="match status" value="1"/>
</dbReference>
<evidence type="ECO:0000256" key="2">
    <source>
        <dbReference type="ARBA" id="ARBA00022900"/>
    </source>
</evidence>
<comment type="similarity">
    <text evidence="3">Belongs to the serpin family.</text>
</comment>
<dbReference type="OrthoDB" id="9518664at2759"/>
<keyword evidence="4" id="KW-0732">Signal</keyword>
<dbReference type="InterPro" id="IPR036186">
    <property type="entry name" value="Serpin_sf"/>
</dbReference>
<keyword evidence="2" id="KW-0722">Serine protease inhibitor</keyword>
<feature type="chain" id="PRO_5035755994" description="Serpin domain-containing protein" evidence="4">
    <location>
        <begin position="21"/>
        <end position="457"/>
    </location>
</feature>
<dbReference type="PROSITE" id="PS00284">
    <property type="entry name" value="SERPIN"/>
    <property type="match status" value="1"/>
</dbReference>
<sequence>MQGTIASFLCVCVAASTSQAIVFPNYDWPNYLGSRKSVRQVPSEEYEPSDYADKIIFLNKQVQEHQPGGFEHVSALSLQRFSIQLDLAIRQNDAQLQSGNVVFSPLCIASVLALVMLAANGRTKEEVSRVLGLSQVDDDTHFKYGSLLNDFVAENAETELQTFSGKAVFLRQALPVSSRFLELSRRAYNSDIFSLDFANDPVGAQILINKWVADRTNNKIEDLFPEPPLSSTKLILASALYFNGAWLNPFQTEFTKMAPFQVSSTETLQVPTMAREGTVPFARSKILDCSIVGLPYKSNNNSARISMYVVLPNQEGVEHLQVLKHRMLRLPDVLSGLVGATKERSVVLTLPRFKVDAAIPLRPALNALGLTSLFDPSRSDLSGLLASPELGPLHVDEVRHRVTLEVTETGTEASAATAAALSRDGFTPLFKVNRPFLFFIFDHESQLPIFWGSIVRP</sequence>
<gene>
    <name evidence="6" type="ORF">CLODIP_2_CD15153</name>
</gene>
<feature type="domain" description="Serpin" evidence="5">
    <location>
        <begin position="87"/>
        <end position="457"/>
    </location>
</feature>
<dbReference type="InterPro" id="IPR023796">
    <property type="entry name" value="Serpin_dom"/>
</dbReference>
<dbReference type="EMBL" id="CADEPI010000269">
    <property type="protein sequence ID" value="CAB3382394.1"/>
    <property type="molecule type" value="Genomic_DNA"/>
</dbReference>
<name>A0A8S1DPY7_9INSE</name>
<dbReference type="Proteomes" id="UP000494165">
    <property type="component" value="Unassembled WGS sequence"/>
</dbReference>
<dbReference type="SUPFAM" id="SSF56574">
    <property type="entry name" value="Serpins"/>
    <property type="match status" value="1"/>
</dbReference>
<evidence type="ECO:0000259" key="5">
    <source>
        <dbReference type="SMART" id="SM00093"/>
    </source>
</evidence>
<dbReference type="InterPro" id="IPR042185">
    <property type="entry name" value="Serpin_sf_2"/>
</dbReference>
<keyword evidence="7" id="KW-1185">Reference proteome</keyword>
<dbReference type="PANTHER" id="PTHR11461">
    <property type="entry name" value="SERINE PROTEASE INHIBITOR, SERPIN"/>
    <property type="match status" value="1"/>
</dbReference>
<evidence type="ECO:0000313" key="6">
    <source>
        <dbReference type="EMBL" id="CAB3382394.1"/>
    </source>
</evidence>
<protein>
    <recommendedName>
        <fullName evidence="5">Serpin domain-containing protein</fullName>
    </recommendedName>
</protein>